<dbReference type="PANTHER" id="PTHR31917:SF5">
    <property type="entry name" value="OS02G0204500 PROTEIN"/>
    <property type="match status" value="1"/>
</dbReference>
<evidence type="ECO:0000313" key="4">
    <source>
        <dbReference type="Proteomes" id="UP000504607"/>
    </source>
</evidence>
<gene>
    <name evidence="5 6" type="primary">LOC105043194</name>
</gene>
<dbReference type="InterPro" id="IPR005491">
    <property type="entry name" value="ENT_dom"/>
</dbReference>
<protein>
    <submittedName>
        <fullName evidence="5 6">Uncharacterized protein LOC105043194 isoform X1</fullName>
    </submittedName>
</protein>
<organism evidence="4 5">
    <name type="scientific">Elaeis guineensis var. tenera</name>
    <name type="common">Oil palm</name>
    <dbReference type="NCBI Taxonomy" id="51953"/>
    <lineage>
        <taxon>Eukaryota</taxon>
        <taxon>Viridiplantae</taxon>
        <taxon>Streptophyta</taxon>
        <taxon>Embryophyta</taxon>
        <taxon>Tracheophyta</taxon>
        <taxon>Spermatophyta</taxon>
        <taxon>Magnoliopsida</taxon>
        <taxon>Liliopsida</taxon>
        <taxon>Arecaceae</taxon>
        <taxon>Arecoideae</taxon>
        <taxon>Cocoseae</taxon>
        <taxon>Elaeidinae</taxon>
        <taxon>Elaeis</taxon>
    </lineage>
</organism>
<dbReference type="Pfam" id="PF03735">
    <property type="entry name" value="ENT"/>
    <property type="match status" value="1"/>
</dbReference>
<name>A0A6I9R3G8_ELAGV</name>
<accession>A0A6I9R3G8</accession>
<dbReference type="GO" id="GO:0005634">
    <property type="term" value="C:nucleus"/>
    <property type="evidence" value="ECO:0007669"/>
    <property type="project" value="UniProtKB-SubCell"/>
</dbReference>
<reference evidence="5 6" key="1">
    <citation type="submission" date="2025-04" db="UniProtKB">
        <authorList>
            <consortium name="RefSeq"/>
        </authorList>
    </citation>
    <scope>IDENTIFICATION</scope>
</reference>
<dbReference type="RefSeq" id="XP_010918992.1">
    <property type="nucleotide sequence ID" value="XM_010920690.2"/>
</dbReference>
<evidence type="ECO:0000313" key="6">
    <source>
        <dbReference type="RefSeq" id="XP_010919066.1"/>
    </source>
</evidence>
<dbReference type="GeneID" id="105043194"/>
<dbReference type="RefSeq" id="XP_010919066.1">
    <property type="nucleotide sequence ID" value="XM_010920764.3"/>
</dbReference>
<dbReference type="KEGG" id="egu:105043194"/>
<dbReference type="RefSeq" id="XP_073107153.1">
    <property type="nucleotide sequence ID" value="XM_073251052.1"/>
</dbReference>
<keyword evidence="4" id="KW-1185">Reference proteome</keyword>
<dbReference type="PROSITE" id="PS51138">
    <property type="entry name" value="ENT"/>
    <property type="match status" value="1"/>
</dbReference>
<dbReference type="SMART" id="SM00743">
    <property type="entry name" value="Agenet"/>
    <property type="match status" value="2"/>
</dbReference>
<feature type="domain" description="ENT" evidence="3">
    <location>
        <begin position="338"/>
        <end position="412"/>
    </location>
</feature>
<dbReference type="SMART" id="SM01191">
    <property type="entry name" value="ENT"/>
    <property type="match status" value="1"/>
</dbReference>
<comment type="subcellular location">
    <subcellularLocation>
        <location evidence="1">Nucleus</location>
    </subcellularLocation>
</comment>
<dbReference type="Proteomes" id="UP000504607">
    <property type="component" value="Chromosome 1"/>
</dbReference>
<dbReference type="PANTHER" id="PTHR31917">
    <property type="entry name" value="AGENET DOMAIN-CONTAINING PROTEIN-RELATED"/>
    <property type="match status" value="1"/>
</dbReference>
<evidence type="ECO:0000256" key="1">
    <source>
        <dbReference type="ARBA" id="ARBA00004123"/>
    </source>
</evidence>
<dbReference type="InterPro" id="IPR014002">
    <property type="entry name" value="Agenet_dom_plant"/>
</dbReference>
<keyword evidence="2" id="KW-0539">Nucleus</keyword>
<dbReference type="AlphaFoldDB" id="A0A6I9R3G8"/>
<dbReference type="Pfam" id="PF05641">
    <property type="entry name" value="Agenet"/>
    <property type="match status" value="1"/>
</dbReference>
<proteinExistence type="predicted"/>
<evidence type="ECO:0000313" key="5">
    <source>
        <dbReference type="RefSeq" id="XP_010918992.1"/>
    </source>
</evidence>
<dbReference type="InterPro" id="IPR036142">
    <property type="entry name" value="ENT_dom-like_sf"/>
</dbReference>
<evidence type="ECO:0000259" key="3">
    <source>
        <dbReference type="PROSITE" id="PS51138"/>
    </source>
</evidence>
<sequence>MALLRFKKGSKVEVLNKREVPSGSWWCAEIISGNGHTYSVRYDQYLPDMDGAVERVPRKAIRPRPPPVKVPRSWVAGDIVEVFDNNSWKLAEVSKVVARDFYFVRLLGSFREFRVHISDLRVRQSWQDNKWVVIQKESGRCNDGLMNSQTKIVKFSSQLPQSCIELEKYGVDEQICVENNNGYAEPTSRSMKKRSLPVDTCTGTNRKMRAVQKEGKHQQIIGRHSSQLLEKVDAVASPRKMLGEKYMHASLNHRIYEMGSDKQKPLADVGYRFIGSVGPNDAESVSSSVGSCSPSKSLYRSFHYPIASPPQGLDNHFDDADSSCVSGRDFPLHAKKALEEEIHHLELHAYHSTMLALYASGPLSWEKEALMTNLRLMLHISNDEHLLELRRSIYDAGLVQVDGSACCERYSF</sequence>
<evidence type="ECO:0000256" key="2">
    <source>
        <dbReference type="ARBA" id="ARBA00023242"/>
    </source>
</evidence>
<dbReference type="OrthoDB" id="663550at2759"/>
<dbReference type="Gene3D" id="1.10.1240.40">
    <property type="entry name" value="ENT domain"/>
    <property type="match status" value="1"/>
</dbReference>
<dbReference type="SUPFAM" id="SSF158639">
    <property type="entry name" value="ENT-like"/>
    <property type="match status" value="1"/>
</dbReference>
<dbReference type="InterPro" id="IPR008395">
    <property type="entry name" value="Agenet-like_dom"/>
</dbReference>